<dbReference type="PROSITE" id="PS00518">
    <property type="entry name" value="ZF_RING_1"/>
    <property type="match status" value="1"/>
</dbReference>
<dbReference type="SUPFAM" id="SSF57850">
    <property type="entry name" value="RING/U-box"/>
    <property type="match status" value="1"/>
</dbReference>
<feature type="region of interest" description="Disordered" evidence="6">
    <location>
        <begin position="369"/>
        <end position="459"/>
    </location>
</feature>
<dbReference type="InterPro" id="IPR001293">
    <property type="entry name" value="Znf_TRAF"/>
</dbReference>
<feature type="zinc finger region" description="TRAF-type" evidence="4">
    <location>
        <begin position="106"/>
        <end position="155"/>
    </location>
</feature>
<name>A0ABM1C616_LIMPO</name>
<keyword evidence="5" id="KW-0175">Coiled coil</keyword>
<feature type="domain" description="RING-type" evidence="7">
    <location>
        <begin position="23"/>
        <end position="61"/>
    </location>
</feature>
<dbReference type="Pfam" id="PF02176">
    <property type="entry name" value="zf-TRAF"/>
    <property type="match status" value="1"/>
</dbReference>
<dbReference type="GeneID" id="106478825"/>
<evidence type="ECO:0000256" key="5">
    <source>
        <dbReference type="SAM" id="Coils"/>
    </source>
</evidence>
<dbReference type="Gene3D" id="3.30.40.10">
    <property type="entry name" value="Zinc/RING finger domain, C3HC4 (zinc finger)"/>
    <property type="match status" value="2"/>
</dbReference>
<feature type="compositionally biased region" description="Polar residues" evidence="6">
    <location>
        <begin position="296"/>
        <end position="308"/>
    </location>
</feature>
<dbReference type="InterPro" id="IPR017907">
    <property type="entry name" value="Znf_RING_CS"/>
</dbReference>
<dbReference type="Pfam" id="PF13639">
    <property type="entry name" value="zf-RING_2"/>
    <property type="match status" value="1"/>
</dbReference>
<evidence type="ECO:0000313" key="10">
    <source>
        <dbReference type="RefSeq" id="XP_013794849.1"/>
    </source>
</evidence>
<dbReference type="SMART" id="SM00184">
    <property type="entry name" value="RING"/>
    <property type="match status" value="1"/>
</dbReference>
<feature type="compositionally biased region" description="Polar residues" evidence="6">
    <location>
        <begin position="431"/>
        <end position="448"/>
    </location>
</feature>
<organism evidence="9 10">
    <name type="scientific">Limulus polyphemus</name>
    <name type="common">Atlantic horseshoe crab</name>
    <dbReference type="NCBI Taxonomy" id="6850"/>
    <lineage>
        <taxon>Eukaryota</taxon>
        <taxon>Metazoa</taxon>
        <taxon>Ecdysozoa</taxon>
        <taxon>Arthropoda</taxon>
        <taxon>Chelicerata</taxon>
        <taxon>Merostomata</taxon>
        <taxon>Xiphosura</taxon>
        <taxon>Limulidae</taxon>
        <taxon>Limulus</taxon>
    </lineage>
</organism>
<feature type="compositionally biased region" description="Polar residues" evidence="6">
    <location>
        <begin position="319"/>
        <end position="329"/>
    </location>
</feature>
<evidence type="ECO:0000256" key="1">
    <source>
        <dbReference type="ARBA" id="ARBA00022723"/>
    </source>
</evidence>
<evidence type="ECO:0000256" key="3">
    <source>
        <dbReference type="ARBA" id="ARBA00022833"/>
    </source>
</evidence>
<dbReference type="PROSITE" id="PS50089">
    <property type="entry name" value="ZF_RING_2"/>
    <property type="match status" value="1"/>
</dbReference>
<sequence length="663" mass="76152">MSLPKSVYSLENFDPAPDDELLCSICQNVYCDPVECSCRHVFCRSCISSWLDIRKTCPICRKKTYFFDIKPVVPIVTNMISKLTIKCPNFTQGCNQKITLDNYLMHKKVCNYEMVECSNPDCRKKMKRKKLERHQFTDCKYRLVTCQKDCGLQVPFMKKFNHNCVEELKKQLTEAQKYIAENDALKEEIRKLQTRLEEKENHQNNDSFQILDTFSPTRNNFEESETSDDLYSDYSDTFNSEFSLRSFSPLESSLSPPESPRIFRSEISYYQNSGSQIHRVSETPHLGGPETHHSENLSIRPSRTNNSQEDLDRQDAETTEQSINISDNFASQTSSIVDVFSSATEDAGDNQNSSYPRSRFRRLVVSTSFFPCDSDTDNDPETSTRITGDQHSEDQNDSPVRFRRRVLKRKTPIRSLSDSSDDNPNTDERATCSSSNSNEMNFTKSVSTNKEKTRDSGYGYSRCTNGLQKKSCKVSFTSGCSGETAVTQDMMSQDGRTSFEQEVFNFTELDTTTRRNEANVTQVNYMQSEPQQGNSLNNWSGENTKRIRKVRQDAVTYRNSGDTYKTSSKGEVCCGEATSCEVELLGTAAMLEAYSVEDDPEWVPPLETEELSDDITDDEWDTESEYEVEVPERTWDLIMRYVNTPSDDDEEWQPRRLHIHSEN</sequence>
<dbReference type="PROSITE" id="PS50145">
    <property type="entry name" value="ZF_TRAF"/>
    <property type="match status" value="1"/>
</dbReference>
<feature type="domain" description="TRAF-type" evidence="8">
    <location>
        <begin position="106"/>
        <end position="155"/>
    </location>
</feature>
<dbReference type="Proteomes" id="UP000694941">
    <property type="component" value="Unplaced"/>
</dbReference>
<dbReference type="RefSeq" id="XP_022238205.1">
    <property type="nucleotide sequence ID" value="XM_022382497.1"/>
</dbReference>
<dbReference type="InterPro" id="IPR013083">
    <property type="entry name" value="Znf_RING/FYVE/PHD"/>
</dbReference>
<gene>
    <name evidence="10 11" type="primary">LOC106478825</name>
</gene>
<reference evidence="10 11" key="1">
    <citation type="submission" date="2025-05" db="UniProtKB">
        <authorList>
            <consortium name="RefSeq"/>
        </authorList>
    </citation>
    <scope>IDENTIFICATION</scope>
    <source>
        <tissue evidence="10 11">Muscle</tissue>
    </source>
</reference>
<feature type="coiled-coil region" evidence="5">
    <location>
        <begin position="168"/>
        <end position="205"/>
    </location>
</feature>
<keyword evidence="2 4" id="KW-0863">Zinc-finger</keyword>
<evidence type="ECO:0000313" key="9">
    <source>
        <dbReference type="Proteomes" id="UP000694941"/>
    </source>
</evidence>
<dbReference type="InterPro" id="IPR001841">
    <property type="entry name" value="Znf_RING"/>
</dbReference>
<keyword evidence="1 4" id="KW-0479">Metal-binding</keyword>
<proteinExistence type="predicted"/>
<feature type="region of interest" description="Disordered" evidence="6">
    <location>
        <begin position="279"/>
        <end position="329"/>
    </location>
</feature>
<evidence type="ECO:0000313" key="11">
    <source>
        <dbReference type="RefSeq" id="XP_022238205.1"/>
    </source>
</evidence>
<dbReference type="PANTHER" id="PTHR10131:SF94">
    <property type="entry name" value="TNF RECEPTOR-ASSOCIATED FACTOR 4"/>
    <property type="match status" value="1"/>
</dbReference>
<evidence type="ECO:0000259" key="8">
    <source>
        <dbReference type="PROSITE" id="PS50145"/>
    </source>
</evidence>
<keyword evidence="3 4" id="KW-0862">Zinc</keyword>
<dbReference type="SUPFAM" id="SSF49599">
    <property type="entry name" value="TRAF domain-like"/>
    <property type="match status" value="1"/>
</dbReference>
<evidence type="ECO:0000256" key="4">
    <source>
        <dbReference type="PROSITE-ProRule" id="PRU00207"/>
    </source>
</evidence>
<evidence type="ECO:0000256" key="6">
    <source>
        <dbReference type="SAM" id="MobiDB-lite"/>
    </source>
</evidence>
<keyword evidence="9" id="KW-1185">Reference proteome</keyword>
<protein>
    <submittedName>
        <fullName evidence="10 11">TNF receptor-associated factor family protein DDB_G0272829-like</fullName>
    </submittedName>
</protein>
<dbReference type="PANTHER" id="PTHR10131">
    <property type="entry name" value="TNF RECEPTOR ASSOCIATED FACTOR"/>
    <property type="match status" value="1"/>
</dbReference>
<feature type="compositionally biased region" description="Basic residues" evidence="6">
    <location>
        <begin position="401"/>
        <end position="412"/>
    </location>
</feature>
<dbReference type="RefSeq" id="XP_013794849.1">
    <property type="nucleotide sequence ID" value="XM_013939395.2"/>
</dbReference>
<evidence type="ECO:0000256" key="2">
    <source>
        <dbReference type="ARBA" id="ARBA00022771"/>
    </source>
</evidence>
<accession>A0ABM1C616</accession>
<evidence type="ECO:0000259" key="7">
    <source>
        <dbReference type="PROSITE" id="PS50089"/>
    </source>
</evidence>